<accession>A0ABD2Y6N2</accession>
<sequence>MFASQLLRILQTIPGDVNYETGVIDALEVKLTMKENQNGILCHSNGFEREADPLVFGVQDGDDSWNPFLCDYSELVDRRTDSDDTETRDSRMLGDQDGSLCHSNSCKRGLELSDDKDELCSCPEFERPIIVDSLGGRGEKGYGDSETLFTTGSQLFGLDSGTHFYTDINVRECELSGVMVSYNESNYHIVKDICVDEGLPAQDKTLIEADKDGHAGLSVSQPCGDGKHSGTTEGCHDTEPSPGGPKASMVDDIINSACNEHGTVQEVMDIATFSLDRPKPSSEDYSANDATNVSGPGNLIEIGEANWSTTERTVAGVLEDESAVNRRRSSQDSIAQDSLLHSSNCDVNEEPAQLMNEAPEQHDEVPSVEAILESLAVAFTAEDSKKKITASNLRYNSSVESGTITFDFKSPEPAVSMDDSAENSHEEILKSEDVPNQKLGNLNDHSDTTLVGSAIRADKKENIDELKNPSQDVADHSSQVQRGDGESSFSSSGPLPGLITYSGPIAYSGNISLRSDSSTTSTRSFAFPILQSEWNSSPVRMTKADRRHFRKHKDHEGLNKPSFPAFARKLKLHDDEANVKTVGNKHYIPYNMQEEALPDKLHHKEAKMVHARKGTRQEWMEGADTSQFFTMDYVPVRRRRPINNKVWQTNLFTLSEIATVIMASSALLSSVRNSIKKTHLPFKFHLFAIRPSSSLFSTLCKNQHSFTLPQLAPPVPKKVPFTVSAHGRTWQDPYHWMSNTNDPDFINYLNQENSYADAFMKDTVELQRTLYSEMVNRLPSKISTPPERWGPWLYYQYIPEGQEYPVLCRKLANDGEGWMKKVVNYIGKGLGKEEILLDWNEIAELYGYVHVGTCRISPDNNFLAYTLDVNGNEQFVLQIKDLQRKSLISNHRVEGVVNLAWARDSCSLFYTLCDQNQRPYRVQCVKLGSDSMDNVPLFVESDSRFCVDITSTKDGQFITVYVMDAVNPQSGLQRFCKRVSGVKYFLEHHEGFFYVLTNAPLSKDESSGCENYYLGRCRAEDLQSTNLQTIILPNEDMCLLDMDIFNEHIVLFLNQEGSSSICSIDMRNLSKCKTQVKIDDLNPWFFPLPSNMCTVTPGVNHDFMSPVYRVMLSSSVMPDVIVDYDMSTKTYLVVQQEEVPNIGQSSTEIQNIQSEKRKNAQENEAWGIKNFSDLYCCEKIEVISHDGIRVPLTVLCSKEEHRNGQSPGLLHGYGAYGEVLDKSWCADQLSLLDRGWLIAFADV</sequence>
<reference evidence="3 4" key="1">
    <citation type="submission" date="2024-11" db="EMBL/GenBank/DDBJ databases">
        <title>A near-complete genome assembly of Cinchona calisaya.</title>
        <authorList>
            <person name="Lian D.C."/>
            <person name="Zhao X.W."/>
            <person name="Wei L."/>
        </authorList>
    </citation>
    <scope>NUCLEOTIDE SEQUENCE [LARGE SCALE GENOMIC DNA]</scope>
    <source>
        <tissue evidence="3">Nenye</tissue>
    </source>
</reference>
<gene>
    <name evidence="3" type="ORF">ACH5RR_035991</name>
</gene>
<dbReference type="Gene3D" id="3.40.50.1820">
    <property type="entry name" value="alpha/beta hydrolase"/>
    <property type="match status" value="2"/>
</dbReference>
<dbReference type="InterPro" id="IPR023302">
    <property type="entry name" value="Pept_S9A_N"/>
</dbReference>
<dbReference type="PANTHER" id="PTHR11757">
    <property type="entry name" value="PROTEASE FAMILY S9A OLIGOPEPTIDASE"/>
    <property type="match status" value="1"/>
</dbReference>
<feature type="non-terminal residue" evidence="3">
    <location>
        <position position="1243"/>
    </location>
</feature>
<feature type="region of interest" description="Disordered" evidence="1">
    <location>
        <begin position="404"/>
        <end position="447"/>
    </location>
</feature>
<proteinExistence type="predicted"/>
<name>A0ABD2Y6N2_9GENT</name>
<dbReference type="PANTHER" id="PTHR11757:SF12">
    <property type="entry name" value="PROLYL ENDOPEPTIDASE"/>
    <property type="match status" value="1"/>
</dbReference>
<comment type="caution">
    <text evidence="3">The sequence shown here is derived from an EMBL/GenBank/DDBJ whole genome shotgun (WGS) entry which is preliminary data.</text>
</comment>
<evidence type="ECO:0000313" key="3">
    <source>
        <dbReference type="EMBL" id="KAL3501542.1"/>
    </source>
</evidence>
<dbReference type="Pfam" id="PF02897">
    <property type="entry name" value="Peptidase_S9_N"/>
    <property type="match status" value="1"/>
</dbReference>
<dbReference type="InterPro" id="IPR051543">
    <property type="entry name" value="Serine_Peptidase_S9A"/>
</dbReference>
<evidence type="ECO:0000259" key="2">
    <source>
        <dbReference type="Pfam" id="PF02897"/>
    </source>
</evidence>
<dbReference type="Gene3D" id="2.130.10.120">
    <property type="entry name" value="Prolyl oligopeptidase, N-terminal domain"/>
    <property type="match status" value="1"/>
</dbReference>
<keyword evidence="4" id="KW-1185">Reference proteome</keyword>
<evidence type="ECO:0000313" key="4">
    <source>
        <dbReference type="Proteomes" id="UP001630127"/>
    </source>
</evidence>
<protein>
    <recommendedName>
        <fullName evidence="2">Peptidase S9A N-terminal domain-containing protein</fullName>
    </recommendedName>
</protein>
<feature type="region of interest" description="Disordered" evidence="1">
    <location>
        <begin position="221"/>
        <end position="246"/>
    </location>
</feature>
<dbReference type="SUPFAM" id="SSF50993">
    <property type="entry name" value="Peptidase/esterase 'gauge' domain"/>
    <property type="match status" value="1"/>
</dbReference>
<dbReference type="EMBL" id="JBJUIK010000015">
    <property type="protein sequence ID" value="KAL3501542.1"/>
    <property type="molecule type" value="Genomic_DNA"/>
</dbReference>
<feature type="domain" description="Peptidase S9A N-terminal" evidence="2">
    <location>
        <begin position="713"/>
        <end position="1136"/>
    </location>
</feature>
<feature type="compositionally biased region" description="Polar residues" evidence="1">
    <location>
        <begin position="468"/>
        <end position="481"/>
    </location>
</feature>
<dbReference type="InterPro" id="IPR029058">
    <property type="entry name" value="AB_hydrolase_fold"/>
</dbReference>
<feature type="compositionally biased region" description="Basic and acidic residues" evidence="1">
    <location>
        <begin position="225"/>
        <end position="239"/>
    </location>
</feature>
<feature type="compositionally biased region" description="Basic and acidic residues" evidence="1">
    <location>
        <begin position="422"/>
        <end position="435"/>
    </location>
</feature>
<dbReference type="AlphaFoldDB" id="A0ABD2Y6N2"/>
<organism evidence="3 4">
    <name type="scientific">Cinchona calisaya</name>
    <dbReference type="NCBI Taxonomy" id="153742"/>
    <lineage>
        <taxon>Eukaryota</taxon>
        <taxon>Viridiplantae</taxon>
        <taxon>Streptophyta</taxon>
        <taxon>Embryophyta</taxon>
        <taxon>Tracheophyta</taxon>
        <taxon>Spermatophyta</taxon>
        <taxon>Magnoliopsida</taxon>
        <taxon>eudicotyledons</taxon>
        <taxon>Gunneridae</taxon>
        <taxon>Pentapetalae</taxon>
        <taxon>asterids</taxon>
        <taxon>lamiids</taxon>
        <taxon>Gentianales</taxon>
        <taxon>Rubiaceae</taxon>
        <taxon>Cinchonoideae</taxon>
        <taxon>Cinchoneae</taxon>
        <taxon>Cinchona</taxon>
    </lineage>
</organism>
<feature type="region of interest" description="Disordered" evidence="1">
    <location>
        <begin position="461"/>
        <end position="495"/>
    </location>
</feature>
<dbReference type="Proteomes" id="UP001630127">
    <property type="component" value="Unassembled WGS sequence"/>
</dbReference>
<evidence type="ECO:0000256" key="1">
    <source>
        <dbReference type="SAM" id="MobiDB-lite"/>
    </source>
</evidence>